<proteinExistence type="predicted"/>
<sequence>MHQRKPGGGYDSRAAYAADLGPLRVRMARELAILAAVLYAVFGVLDWWAIPSALAPGPGLPPLAAQVARVDPIAFTKVSALGVEEQRVPVVLILVEPLIQTALGDGYRVEARIVVAPQPAAT</sequence>
<dbReference type="RefSeq" id="WP_143903669.1">
    <property type="nucleotide sequence ID" value="NZ_VJOL01000048.1"/>
</dbReference>
<evidence type="ECO:0000313" key="2">
    <source>
        <dbReference type="EMBL" id="TSE28426.1"/>
    </source>
</evidence>
<dbReference type="Proteomes" id="UP000318542">
    <property type="component" value="Unassembled WGS sequence"/>
</dbReference>
<keyword evidence="1" id="KW-1133">Transmembrane helix</keyword>
<protein>
    <submittedName>
        <fullName evidence="2">Uncharacterized protein</fullName>
    </submittedName>
</protein>
<keyword evidence="1" id="KW-0812">Transmembrane</keyword>
<name>A0A554WXY3_9BURK</name>
<keyword evidence="1" id="KW-0472">Membrane</keyword>
<reference evidence="2 3" key="1">
    <citation type="submission" date="2019-07" db="EMBL/GenBank/DDBJ databases">
        <title>Tepidimonas thermarum AA-1 draft genome.</title>
        <authorList>
            <person name="Da Costa M.S."/>
            <person name="Froufe H.J.C."/>
            <person name="Egas C."/>
            <person name="Albuquerque L."/>
        </authorList>
    </citation>
    <scope>NUCLEOTIDE SEQUENCE [LARGE SCALE GENOMIC DNA]</scope>
    <source>
        <strain evidence="2 3">AA-1</strain>
    </source>
</reference>
<dbReference type="EMBL" id="VJOL01000048">
    <property type="protein sequence ID" value="TSE28426.1"/>
    <property type="molecule type" value="Genomic_DNA"/>
</dbReference>
<dbReference type="AlphaFoldDB" id="A0A554WXY3"/>
<evidence type="ECO:0000256" key="1">
    <source>
        <dbReference type="SAM" id="Phobius"/>
    </source>
</evidence>
<evidence type="ECO:0000313" key="3">
    <source>
        <dbReference type="Proteomes" id="UP000318542"/>
    </source>
</evidence>
<comment type="caution">
    <text evidence="2">The sequence shown here is derived from an EMBL/GenBank/DDBJ whole genome shotgun (WGS) entry which is preliminary data.</text>
</comment>
<dbReference type="OrthoDB" id="9791520at2"/>
<feature type="transmembrane region" description="Helical" evidence="1">
    <location>
        <begin position="31"/>
        <end position="50"/>
    </location>
</feature>
<keyword evidence="3" id="KW-1185">Reference proteome</keyword>
<gene>
    <name evidence="2" type="ORF">Tther_02105</name>
</gene>
<organism evidence="2 3">
    <name type="scientific">Tepidimonas thermarum</name>
    <dbReference type="NCBI Taxonomy" id="335431"/>
    <lineage>
        <taxon>Bacteria</taxon>
        <taxon>Pseudomonadati</taxon>
        <taxon>Pseudomonadota</taxon>
        <taxon>Betaproteobacteria</taxon>
        <taxon>Burkholderiales</taxon>
        <taxon>Tepidimonas</taxon>
    </lineage>
</organism>
<accession>A0A554WXY3</accession>